<evidence type="ECO:0000313" key="2">
    <source>
        <dbReference type="Proteomes" id="UP000244334"/>
    </source>
</evidence>
<evidence type="ECO:0000313" key="1">
    <source>
        <dbReference type="EMBL" id="RAP70887.1"/>
    </source>
</evidence>
<gene>
    <name evidence="1" type="ORF">ACZ87_02308</name>
</gene>
<organism evidence="1 2">
    <name type="scientific">Candidatus Erwinia dacicola</name>
    <dbReference type="NCBI Taxonomy" id="252393"/>
    <lineage>
        <taxon>Bacteria</taxon>
        <taxon>Pseudomonadati</taxon>
        <taxon>Pseudomonadota</taxon>
        <taxon>Gammaproteobacteria</taxon>
        <taxon>Enterobacterales</taxon>
        <taxon>Erwiniaceae</taxon>
        <taxon>Erwinia</taxon>
    </lineage>
</organism>
<keyword evidence="2" id="KW-1185">Reference proteome</keyword>
<comment type="caution">
    <text evidence="1">The sequence shown here is derived from an EMBL/GenBank/DDBJ whole genome shotgun (WGS) entry which is preliminary data.</text>
</comment>
<dbReference type="EMBL" id="LJAM02000241">
    <property type="protein sequence ID" value="RAP70887.1"/>
    <property type="molecule type" value="Genomic_DNA"/>
</dbReference>
<sequence>MPVITIKPRAQLSEKGGIAPFDVIFAIAPNNLYCRQTPSVITGSGSHRHMGIDRAQKRWRGQCPAAVMRHLQSIGSQMFVRIPL</sequence>
<name>A0A328TJT6_9GAMM</name>
<proteinExistence type="predicted"/>
<reference evidence="1" key="1">
    <citation type="submission" date="2018-04" db="EMBL/GenBank/DDBJ databases">
        <title>Genomes of the Obligate Erwinia dacicola and Facultative Enterobacter sp. OLF Endosymbionts of the Olive Fruit fly, Bactrocera oleae.</title>
        <authorList>
            <person name="Estes A.M."/>
            <person name="Hearn D.J."/>
            <person name="Agarwal S."/>
            <person name="Pierson E.A."/>
            <person name="Dunning-Hotopp J.C."/>
        </authorList>
    </citation>
    <scope>NUCLEOTIDE SEQUENCE [LARGE SCALE GENOMIC DNA]</scope>
    <source>
        <strain evidence="1">Oroville</strain>
    </source>
</reference>
<accession>A0A328TJT6</accession>
<dbReference type="AlphaFoldDB" id="A0A328TJT6"/>
<dbReference type="Proteomes" id="UP000244334">
    <property type="component" value="Unassembled WGS sequence"/>
</dbReference>
<protein>
    <submittedName>
        <fullName evidence="1">Uncharacterized protein</fullName>
    </submittedName>
</protein>